<evidence type="ECO:0000256" key="3">
    <source>
        <dbReference type="SAM" id="Phobius"/>
    </source>
</evidence>
<dbReference type="Gene3D" id="1.25.40.10">
    <property type="entry name" value="Tetratricopeptide repeat domain"/>
    <property type="match status" value="2"/>
</dbReference>
<name>A0A7S9GX77_9BRAD</name>
<dbReference type="KEGG" id="bcou:IC761_23880"/>
<keyword evidence="3" id="KW-0472">Membrane</keyword>
<feature type="transmembrane region" description="Helical" evidence="3">
    <location>
        <begin position="6"/>
        <end position="23"/>
    </location>
</feature>
<keyword evidence="2" id="KW-0201">Cytochrome c-type biogenesis</keyword>
<proteinExistence type="predicted"/>
<evidence type="ECO:0000313" key="5">
    <source>
        <dbReference type="Proteomes" id="UP000594621"/>
    </source>
</evidence>
<dbReference type="RefSeq" id="WP_195799071.1">
    <property type="nucleotide sequence ID" value="NZ_CP061379.1"/>
</dbReference>
<dbReference type="EMBL" id="CP061379">
    <property type="protein sequence ID" value="QPF89535.1"/>
    <property type="molecule type" value="Genomic_DNA"/>
</dbReference>
<dbReference type="SUPFAM" id="SSF48452">
    <property type="entry name" value="TPR-like"/>
    <property type="match status" value="1"/>
</dbReference>
<dbReference type="InterPro" id="IPR011990">
    <property type="entry name" value="TPR-like_helical_dom_sf"/>
</dbReference>
<dbReference type="InterPro" id="IPR051263">
    <property type="entry name" value="C-type_cytochrome_biogenesis"/>
</dbReference>
<keyword evidence="3" id="KW-0812">Transmembrane</keyword>
<dbReference type="NCBIfam" id="TIGR03142">
    <property type="entry name" value="cytochro_ccmI"/>
    <property type="match status" value="1"/>
</dbReference>
<comment type="subcellular location">
    <subcellularLocation>
        <location evidence="1">Cell envelope</location>
    </subcellularLocation>
</comment>
<reference evidence="4 5" key="1">
    <citation type="submission" date="2020-09" db="EMBL/GenBank/DDBJ databases">
        <title>Complete genomes of bradyrhizobia occurring on native shrubby legumes in Australia.</title>
        <authorList>
            <person name="Lafay B."/>
        </authorList>
    </citation>
    <scope>NUCLEOTIDE SEQUENCE [LARGE SCALE GENOMIC DNA]</scope>
    <source>
        <strain evidence="4 5">BDV5040</strain>
    </source>
</reference>
<keyword evidence="5" id="KW-1185">Reference proteome</keyword>
<gene>
    <name evidence="4" type="primary">ccmI</name>
    <name evidence="4" type="ORF">IC761_23880</name>
</gene>
<dbReference type="SMART" id="SM00028">
    <property type="entry name" value="TPR"/>
    <property type="match status" value="2"/>
</dbReference>
<dbReference type="GO" id="GO:0017004">
    <property type="term" value="P:cytochrome complex assembly"/>
    <property type="evidence" value="ECO:0007669"/>
    <property type="project" value="UniProtKB-KW"/>
</dbReference>
<sequence length="370" mass="39862">MTLWFVFALMTVAAIFAVLWPLGRAQNRGVENQGSEVVVYKDQLAEIERDLAAGLIAAPEAEAARVEISRRLLAAAGTEPVPESKSNLKWRRAAAVLALVGLPLVAVAIYVPLGSPALRDFPLAQRERGVGQARSLENLVVQVEQHLEKNPTDGRGWNVLAPVLERLGRFDDAVRAYRNSLTYNGESAERRADLGEAIAAAANGVVTAEAKTEFERAHALNADDPKANYFLGLAAEQDGRKDDAANIWRALLAKAPADAPWRPLVQSSLARAGGGGTMPALSDETIAASKDMTEGDRGTMIRGMVERLATRLKQNGDDVDGWLRLVRAYLVMGDRDKALGASADARQAVANDSERLRQLNEGLKNLGLDG</sequence>
<dbReference type="AlphaFoldDB" id="A0A7S9GX77"/>
<dbReference type="InterPro" id="IPR017560">
    <property type="entry name" value="Cyt_c_biogenesis_CcmI"/>
</dbReference>
<dbReference type="GO" id="GO:0005886">
    <property type="term" value="C:plasma membrane"/>
    <property type="evidence" value="ECO:0007669"/>
    <property type="project" value="TreeGrafter"/>
</dbReference>
<feature type="transmembrane region" description="Helical" evidence="3">
    <location>
        <begin position="93"/>
        <end position="113"/>
    </location>
</feature>
<dbReference type="InterPro" id="IPR019734">
    <property type="entry name" value="TPR_rpt"/>
</dbReference>
<dbReference type="GO" id="GO:0030313">
    <property type="term" value="C:cell envelope"/>
    <property type="evidence" value="ECO:0007669"/>
    <property type="project" value="UniProtKB-SubCell"/>
</dbReference>
<protein>
    <submittedName>
        <fullName evidence="4">C-type cytochrome biogenesis protein CcmI</fullName>
    </submittedName>
</protein>
<evidence type="ECO:0000256" key="1">
    <source>
        <dbReference type="ARBA" id="ARBA00004196"/>
    </source>
</evidence>
<dbReference type="PANTHER" id="PTHR47870">
    <property type="entry name" value="CYTOCHROME C-TYPE BIOGENESIS PROTEIN CCMH"/>
    <property type="match status" value="1"/>
</dbReference>
<organism evidence="4 5">
    <name type="scientific">Bradyrhizobium commune</name>
    <dbReference type="NCBI Taxonomy" id="83627"/>
    <lineage>
        <taxon>Bacteria</taxon>
        <taxon>Pseudomonadati</taxon>
        <taxon>Pseudomonadota</taxon>
        <taxon>Alphaproteobacteria</taxon>
        <taxon>Hyphomicrobiales</taxon>
        <taxon>Nitrobacteraceae</taxon>
        <taxon>Bradyrhizobium</taxon>
    </lineage>
</organism>
<dbReference type="PANTHER" id="PTHR47870:SF1">
    <property type="entry name" value="CYTOCHROME C-TYPE BIOGENESIS PROTEIN CCMH"/>
    <property type="match status" value="1"/>
</dbReference>
<keyword evidence="3" id="KW-1133">Transmembrane helix</keyword>
<evidence type="ECO:0000256" key="2">
    <source>
        <dbReference type="ARBA" id="ARBA00022748"/>
    </source>
</evidence>
<dbReference type="Proteomes" id="UP000594621">
    <property type="component" value="Chromosome"/>
</dbReference>
<evidence type="ECO:0000313" key="4">
    <source>
        <dbReference type="EMBL" id="QPF89535.1"/>
    </source>
</evidence>
<accession>A0A7S9GX77</accession>